<feature type="domain" description="Fibronectin type-III" evidence="3">
    <location>
        <begin position="347"/>
        <end position="438"/>
    </location>
</feature>
<feature type="domain" description="Fibronectin type-III" evidence="3">
    <location>
        <begin position="724"/>
        <end position="815"/>
    </location>
</feature>
<feature type="region of interest" description="Disordered" evidence="2">
    <location>
        <begin position="197"/>
        <end position="227"/>
    </location>
</feature>
<sequence length="1134" mass="125573">MVAGQNVDTQQNADMYCALYGEYYPDNQYFIQGAPPEMCPAHVCAMQSEFGPVTVPMVSTNSSPPIAMPVQVPPGHVVQQIVDESGTLRHVILSPQHPAGLVPLTSHNPQHYGAGPGNSTNQPQQAFYQGLPAGFPASHFHSNIPPGHPGPSPTRLGHSPPLNQVYYKDERTKRQYIKLKTKHQAKQKLDSMQKDLVNGLRRPSAKDKDMNSVGTSEDGEESSIPDEEDSVQIIADFLSSVQAPTVSELSSRSALLQWAPPAKPSEASNADSPEIDVGDLRYEVLLSDKSKEMKFKSIYSGSSLSCRIRDLRPGQEYSVCLQVHYDELQGAATDPLKFTTPPCEPDQPQPPKLHQRQKTSLQLKWSTVNDNGSHITNYILEYDEGKGGEFVEFHRGRVKQYTLHKLQPATPYQFRLAAINEIGKSAYSDAITYATCNNPPSKPPPAALVEASINSLHLQWNRRPIDDEFTLQMNDARTNYRPVYNGRETYCICSGLSNFTEYKFRLRAENDGGQSPWSDEVTYMTLPDRPREPSKPVVKGRIHAHSFKLKWEPPNYTGGAEITEYILEVNSGSGYDVVYTGNETEAVCDKLTPGTTYQLRASCISAGGRSNYSNPCTVTTDAIAPGQCAAPKLHGKPKANSITIRWCEPDYNGGAPVLEYEVELAGPPEYVRNLVHKNKETECTATNLSPGCEYAFTVRAVNRIGPGQWSDQLKVTSGAAPPDVPSPLKTACKSPFHIAVDWEEPPSNGAPIQEYKLEVSTNNSEDFHLVYQGPDNYHDVKGLNPFTTYYFRVQACNSAGCSLFSPIAAMLTPAAPPSTITTLRSESTPTSITLNWNPPADNGSDISHYNIEIGDKVIVTDGADTKYHLDNLQPETTYKIKIQAVNAIGTGSLSSTLRVATLKLPPAPPKLECIGIGHNYLKLKWGDGKNVDYTHYLIEMENTRSHEFQCVYKGTALTYKVNKLHELTTYRFKICASNDAGIGDFSDIYEFTTSIAPPAIIKQPKLVEVDQTSCVIEWMPSKNSFLDPIIFQIQVTRIKDQTFKETYKGADTKYSIENLEPGVEYSARVCPIRLTPNGELMGPYSPLLHFSTLVAEPTRPDVIGKLNYWPDKTLIELANDRYMQWRLLRGGRGG</sequence>
<dbReference type="CDD" id="cd00063">
    <property type="entry name" value="FN3"/>
    <property type="match status" value="9"/>
</dbReference>
<evidence type="ECO:0000313" key="5">
    <source>
        <dbReference type="Proteomes" id="UP001168821"/>
    </source>
</evidence>
<name>A0AA38IER1_9CUCU</name>
<keyword evidence="5" id="KW-1185">Reference proteome</keyword>
<evidence type="ECO:0000256" key="2">
    <source>
        <dbReference type="SAM" id="MobiDB-lite"/>
    </source>
</evidence>
<feature type="region of interest" description="Disordered" evidence="2">
    <location>
        <begin position="136"/>
        <end position="162"/>
    </location>
</feature>
<dbReference type="InterPro" id="IPR003961">
    <property type="entry name" value="FN3_dom"/>
</dbReference>
<dbReference type="FunFam" id="2.60.40.10:FF:001846">
    <property type="entry name" value="Uncharacterized protein, isoform E"/>
    <property type="match status" value="1"/>
</dbReference>
<dbReference type="Proteomes" id="UP001168821">
    <property type="component" value="Unassembled WGS sequence"/>
</dbReference>
<accession>A0AA38IER1</accession>
<protein>
    <recommendedName>
        <fullName evidence="3">Fibronectin type-III domain-containing protein</fullName>
    </recommendedName>
</protein>
<gene>
    <name evidence="4" type="ORF">Zmor_014138</name>
</gene>
<dbReference type="SUPFAM" id="SSF49265">
    <property type="entry name" value="Fibronectin type III"/>
    <property type="match status" value="6"/>
</dbReference>
<dbReference type="EMBL" id="JALNTZ010000004">
    <property type="protein sequence ID" value="KAJ3654990.1"/>
    <property type="molecule type" value="Genomic_DNA"/>
</dbReference>
<dbReference type="Pfam" id="PF00041">
    <property type="entry name" value="fn3"/>
    <property type="match status" value="7"/>
</dbReference>
<feature type="domain" description="Fibronectin type-III" evidence="3">
    <location>
        <begin position="240"/>
        <end position="343"/>
    </location>
</feature>
<feature type="domain" description="Fibronectin type-III" evidence="3">
    <location>
        <begin position="627"/>
        <end position="723"/>
    </location>
</feature>
<feature type="domain" description="Fibronectin type-III" evidence="3">
    <location>
        <begin position="532"/>
        <end position="623"/>
    </location>
</feature>
<organism evidence="4 5">
    <name type="scientific">Zophobas morio</name>
    <dbReference type="NCBI Taxonomy" id="2755281"/>
    <lineage>
        <taxon>Eukaryota</taxon>
        <taxon>Metazoa</taxon>
        <taxon>Ecdysozoa</taxon>
        <taxon>Arthropoda</taxon>
        <taxon>Hexapoda</taxon>
        <taxon>Insecta</taxon>
        <taxon>Pterygota</taxon>
        <taxon>Neoptera</taxon>
        <taxon>Endopterygota</taxon>
        <taxon>Coleoptera</taxon>
        <taxon>Polyphaga</taxon>
        <taxon>Cucujiformia</taxon>
        <taxon>Tenebrionidae</taxon>
        <taxon>Zophobas</taxon>
    </lineage>
</organism>
<evidence type="ECO:0000256" key="1">
    <source>
        <dbReference type="ARBA" id="ARBA00022737"/>
    </source>
</evidence>
<feature type="domain" description="Fibronectin type-III" evidence="3">
    <location>
        <begin position="816"/>
        <end position="907"/>
    </location>
</feature>
<evidence type="ECO:0000313" key="4">
    <source>
        <dbReference type="EMBL" id="KAJ3654990.1"/>
    </source>
</evidence>
<dbReference type="PANTHER" id="PTHR13817">
    <property type="entry name" value="TITIN"/>
    <property type="match status" value="1"/>
</dbReference>
<feature type="compositionally biased region" description="Acidic residues" evidence="2">
    <location>
        <begin position="217"/>
        <end position="227"/>
    </location>
</feature>
<dbReference type="SMART" id="SM00060">
    <property type="entry name" value="FN3"/>
    <property type="match status" value="9"/>
</dbReference>
<dbReference type="PANTHER" id="PTHR13817:SF73">
    <property type="entry name" value="FIBRONECTIN TYPE-III DOMAIN-CONTAINING PROTEIN"/>
    <property type="match status" value="1"/>
</dbReference>
<feature type="domain" description="Fibronectin type-III" evidence="3">
    <location>
        <begin position="908"/>
        <end position="996"/>
    </location>
</feature>
<dbReference type="InterPro" id="IPR050964">
    <property type="entry name" value="Striated_Muscle_Regulatory"/>
</dbReference>
<dbReference type="Gene3D" id="2.60.40.10">
    <property type="entry name" value="Immunoglobulins"/>
    <property type="match status" value="9"/>
</dbReference>
<dbReference type="InterPro" id="IPR036116">
    <property type="entry name" value="FN3_sf"/>
</dbReference>
<dbReference type="AlphaFoldDB" id="A0AA38IER1"/>
<dbReference type="InterPro" id="IPR013783">
    <property type="entry name" value="Ig-like_fold"/>
</dbReference>
<dbReference type="FunFam" id="2.60.40.10:FF:000373">
    <property type="entry name" value="fibronectin type-III domain-containing protein 3A isoform X1"/>
    <property type="match status" value="1"/>
</dbReference>
<reference evidence="4" key="1">
    <citation type="journal article" date="2023" name="G3 (Bethesda)">
        <title>Whole genome assemblies of Zophobas morio and Tenebrio molitor.</title>
        <authorList>
            <person name="Kaur S."/>
            <person name="Stinson S.A."/>
            <person name="diCenzo G.C."/>
        </authorList>
    </citation>
    <scope>NUCLEOTIDE SEQUENCE</scope>
    <source>
        <strain evidence="4">QUZm001</strain>
    </source>
</reference>
<dbReference type="PRINTS" id="PR00014">
    <property type="entry name" value="FNTYPEIII"/>
</dbReference>
<dbReference type="PROSITE" id="PS50853">
    <property type="entry name" value="FN3"/>
    <property type="match status" value="9"/>
</dbReference>
<comment type="caution">
    <text evidence="4">The sequence shown here is derived from an EMBL/GenBank/DDBJ whole genome shotgun (WGS) entry which is preliminary data.</text>
</comment>
<feature type="domain" description="Fibronectin type-III" evidence="3">
    <location>
        <begin position="439"/>
        <end position="528"/>
    </location>
</feature>
<proteinExistence type="predicted"/>
<keyword evidence="1" id="KW-0677">Repeat</keyword>
<evidence type="ECO:0000259" key="3">
    <source>
        <dbReference type="PROSITE" id="PS50853"/>
    </source>
</evidence>
<dbReference type="FunFam" id="2.60.40.10:FF:001972">
    <property type="entry name" value="Fibronectin type III domain containing 3Ba"/>
    <property type="match status" value="1"/>
</dbReference>
<feature type="domain" description="Fibronectin type-III" evidence="3">
    <location>
        <begin position="997"/>
        <end position="1095"/>
    </location>
</feature>